<dbReference type="InterPro" id="IPR046657">
    <property type="entry name" value="DUF6766"/>
</dbReference>
<protein>
    <recommendedName>
        <fullName evidence="7">Transmembrane protein</fullName>
    </recommendedName>
</protein>
<dbReference type="Proteomes" id="UP000321514">
    <property type="component" value="Unassembled WGS sequence"/>
</dbReference>
<reference evidence="4 5" key="1">
    <citation type="submission" date="2016-10" db="EMBL/GenBank/DDBJ databases">
        <authorList>
            <person name="Varghese N."/>
            <person name="Submissions S."/>
        </authorList>
    </citation>
    <scope>NUCLEOTIDE SEQUENCE [LARGE SCALE GENOMIC DNA]</scope>
    <source>
        <strain evidence="4 5">DSM 16525</strain>
    </source>
</reference>
<evidence type="ECO:0000313" key="4">
    <source>
        <dbReference type="EMBL" id="SET39259.1"/>
    </source>
</evidence>
<evidence type="ECO:0000256" key="1">
    <source>
        <dbReference type="SAM" id="MobiDB-lite"/>
    </source>
</evidence>
<comment type="caution">
    <text evidence="3">The sequence shown here is derived from an EMBL/GenBank/DDBJ whole genome shotgun (WGS) entry which is preliminary data.</text>
</comment>
<feature type="transmembrane region" description="Helical" evidence="2">
    <location>
        <begin position="135"/>
        <end position="157"/>
    </location>
</feature>
<dbReference type="Pfam" id="PF20554">
    <property type="entry name" value="DUF6766"/>
    <property type="match status" value="1"/>
</dbReference>
<evidence type="ECO:0008006" key="7">
    <source>
        <dbReference type="Google" id="ProtNLM"/>
    </source>
</evidence>
<organism evidence="3 6">
    <name type="scientific">Myxococcus fulvus</name>
    <dbReference type="NCBI Taxonomy" id="33"/>
    <lineage>
        <taxon>Bacteria</taxon>
        <taxon>Pseudomonadati</taxon>
        <taxon>Myxococcota</taxon>
        <taxon>Myxococcia</taxon>
        <taxon>Myxococcales</taxon>
        <taxon>Cystobacterineae</taxon>
        <taxon>Myxococcaceae</taxon>
        <taxon>Myxococcus</taxon>
    </lineage>
</organism>
<feature type="compositionally biased region" description="Basic and acidic residues" evidence="1">
    <location>
        <begin position="99"/>
        <end position="117"/>
    </location>
</feature>
<dbReference type="RefSeq" id="WP_074950316.1">
    <property type="nucleotide sequence ID" value="NZ_BJXR01000043.1"/>
</dbReference>
<dbReference type="AlphaFoldDB" id="A0A511T9Z4"/>
<dbReference type="EMBL" id="BJXR01000043">
    <property type="protein sequence ID" value="GEN11001.1"/>
    <property type="molecule type" value="Genomic_DNA"/>
</dbReference>
<keyword evidence="2" id="KW-0812">Transmembrane</keyword>
<proteinExistence type="predicted"/>
<name>A0A511T9Z4_MYXFU</name>
<evidence type="ECO:0000313" key="3">
    <source>
        <dbReference type="EMBL" id="GEN11001.1"/>
    </source>
</evidence>
<evidence type="ECO:0000313" key="6">
    <source>
        <dbReference type="Proteomes" id="UP000321514"/>
    </source>
</evidence>
<feature type="region of interest" description="Disordered" evidence="1">
    <location>
        <begin position="99"/>
        <end position="123"/>
    </location>
</feature>
<evidence type="ECO:0000313" key="5">
    <source>
        <dbReference type="Proteomes" id="UP000183760"/>
    </source>
</evidence>
<reference evidence="3 6" key="2">
    <citation type="submission" date="2019-07" db="EMBL/GenBank/DDBJ databases">
        <title>Whole genome shotgun sequence of Myxococcus fulvus NBRC 100333.</title>
        <authorList>
            <person name="Hosoyama A."/>
            <person name="Uohara A."/>
            <person name="Ohji S."/>
            <person name="Ichikawa N."/>
        </authorList>
    </citation>
    <scope>NUCLEOTIDE SEQUENCE [LARGE SCALE GENOMIC DNA]</scope>
    <source>
        <strain evidence="3 6">NBRC 100333</strain>
    </source>
</reference>
<keyword evidence="2" id="KW-0472">Membrane</keyword>
<dbReference type="OrthoDB" id="187863at2"/>
<keyword evidence="5" id="KW-1185">Reference proteome</keyword>
<dbReference type="Proteomes" id="UP000183760">
    <property type="component" value="Unassembled WGS sequence"/>
</dbReference>
<dbReference type="STRING" id="1334629.MFUL124B02_31905"/>
<dbReference type="EMBL" id="FOIB01000002">
    <property type="protein sequence ID" value="SET39259.1"/>
    <property type="molecule type" value="Genomic_DNA"/>
</dbReference>
<keyword evidence="2" id="KW-1133">Transmembrane helix</keyword>
<evidence type="ECO:0000256" key="2">
    <source>
        <dbReference type="SAM" id="Phobius"/>
    </source>
</evidence>
<accession>A0A511T9Z4</accession>
<sequence>MADTTQSGSPKRGARAFLSNNGLSLVLLAAFLVCWVGQAVSGFLHHNEEQRQHGQPEARFGEYLRSGDFLEATFENWESEFFQMGAFVILAAFLKQKGSGESKDLNGGKKEEDKDLEPQEGSPAPLHRGGLALKLYSHSLSIALFSLFIVCFGLHAVTGAAARNEEALAHGEAAITVLQYLVSSQFWFESFQNWQSEFLSVAALVLLSIWLREKGSPESKPVNAPHARTGK</sequence>
<gene>
    <name evidence="3" type="ORF">MFU01_60380</name>
    <name evidence="4" type="ORF">SAMN05443572_102120</name>
</gene>